<dbReference type="Proteomes" id="UP000662466">
    <property type="component" value="Unassembled WGS sequence"/>
</dbReference>
<dbReference type="InterPro" id="IPR000845">
    <property type="entry name" value="Nucleoside_phosphorylase_d"/>
</dbReference>
<dbReference type="EMBL" id="JACBAF010002153">
    <property type="protein sequence ID" value="KAF7166031.1"/>
    <property type="molecule type" value="Genomic_DNA"/>
</dbReference>
<evidence type="ECO:0000259" key="6">
    <source>
        <dbReference type="Pfam" id="PF22939"/>
    </source>
</evidence>
<dbReference type="OrthoDB" id="1577640at2759"/>
<feature type="domain" description="Nucleoside phosphorylase" evidence="5">
    <location>
        <begin position="251"/>
        <end position="320"/>
    </location>
</feature>
<dbReference type="Pfam" id="PF24883">
    <property type="entry name" value="NPHP3_N"/>
    <property type="match status" value="1"/>
</dbReference>
<feature type="region of interest" description="Disordered" evidence="4">
    <location>
        <begin position="1"/>
        <end position="31"/>
    </location>
</feature>
<dbReference type="Gene3D" id="1.25.40.20">
    <property type="entry name" value="Ankyrin repeat-containing domain"/>
    <property type="match status" value="9"/>
</dbReference>
<dbReference type="InterPro" id="IPR036770">
    <property type="entry name" value="Ankyrin_rpt-contain_sf"/>
</dbReference>
<feature type="repeat" description="ANK" evidence="3">
    <location>
        <begin position="953"/>
        <end position="985"/>
    </location>
</feature>
<dbReference type="Pfam" id="PF12796">
    <property type="entry name" value="Ank_2"/>
    <property type="match status" value="7"/>
</dbReference>
<feature type="repeat" description="ANK" evidence="3">
    <location>
        <begin position="1193"/>
        <end position="1225"/>
    </location>
</feature>
<proteinExistence type="predicted"/>
<feature type="repeat" description="ANK" evidence="3">
    <location>
        <begin position="853"/>
        <end position="885"/>
    </location>
</feature>
<sequence length="1800" mass="198308">MVKRADSGDEREVKRRRGAEPQNGAQPRRKKLTHDDYTVGWVCPLEVELIAALEMLDEEHAPLPQPPTDHNKYYLGSIAGHNVVIASLPQAGNVPAAAVVTQMRIRFPSVWFALLVGIGGGVPKITDNGMLRLGHVAVSQPVGPFSGVIQYDHGKALGSVFERTGALAPPPVILLLAAQSVADERARSDHDYILENVYRIDTSRPRMRHFRFPGVENDRLFQADYKHLSPGVSCNASGFDIARCTPREMNEDNQLIVVHRGTVASGELVLRDSVLRDQLAKHYGILCFEMEAAGVVADFPCLVIRGITDYCDSHKNDQWHGFSAAAAALSSAEYLRRRQEGTGKWLFKADKFLKWESEKGVLFCPGIPGAGKTIVTSTVIDYLQRKYESSSGVGIAFIFCNFNQQQNQKLDNILANILGQLVRGLSCLPDALRSFYTNHERMGMVPCLSAILEMLRIVSGIYDHTYVIIDALDECSNSDRGRDHLIPQVLDLQRGFNMSFMATSRFILDIASKFEEFPSIEIRTSDGDVRKYVTDNLPPSIQRRPDMRKVALSDIVRKSDGMFLLAKLFVDSLQGKYTTRAIKRALEDLKAGSNAYEDAYRATMKRIEEQTADRAQLAKRALAWLTCAARTLTLTELQHALAVVVGESSFDEENLPDIEELISACAGLIAYNEENHIIRLVHLTAHEYLEKTWTIWFPKAHYDIGEACVTYLSYDDFQAGIGKSISEYQERCQRYPLYRYAAEEWGYHASKQPLTLSLLLELLQSYRKVAAFVPILFDKCGFEADTEEELRGTTALHVVAIFGLEREAEALIRLGHEVDPINGMGWTPFSLALMESHVGLAKLLLQEGANPFHEVDSLYYAARDGQLSMVNLLVEAGVDVNTANCSDRPPLVAAATYGYEEVVRLLIDAGAKANYKDGCLEHTALCSAAERGHLAVVQLLVDRGADLNYIGKNGMTPLGNSARHGHRDIVEFLLKRGAELDTSNDHAPLWMASASGHIDVASLLLTAGAKKDLIIGGRTALGSAIKISHTALVQLLLSRGADPNIHHPGNSPLSNAIERGNVEIVELLLKHGASPCPEALDALTKQKGNKALFNVLKKYGVLHKLGAPHDTLILWAARRGYVALVEILLDQNADINIRDSLSGDTPLLCAVAHCGDVLHAPPRAYSNRGLLGGRELVALLIEKKADLEISDMHGRTPLLNAAKRGDAAMVQLLLDKGANTRSTDNMGQTALVFGIQNGNENILDSLLTHDPGLISVRDKFGRSPLLLSVGKKCGALIAHHIGNESSHRELTELIIDEIEIILRTIRSTGVDVSPEEGAMLMAWAATNGYLTVVEVLLEMNVKADHEDEFTRIPFLQAIADNHLAVVDLFLQKCHNPNETDQEGRSALSWGFYSRNEAIVQLLLERGADPNSNIKRIIGYWEGPWNRQSRWKFRNSAIEWPPLFEAAAMGFERCVRFLLQVCTNPGITIVQKKDSLGDQSTDNALSLAVEWKHYRIVEMLLAHGVDDDQCHSSLALAMQLNDQKLVTILTQRIGSKWLIAEHGKSLLFQAAYSGYTEIVSSLLNSGMEPDTATGYTSCSILMYRFLASDSPYRDKLSDSDTPLVHACRQGHRAVVQLLLERGADANLVSPFDCAGETIFSLLQFGVKIDIGKEGHILFFDAVEAGNSSLVKRFLKMGVCPEPKDHQQMHPLFIAVSNANMDVLRVLLDSGMDPNTKDRTGRTCLCLAAEKGLPLMVEFLMQSGCQPRIGDNLGRTPLFFATLNAHKAVVELLVLKANADANATTCEPGEPLAIGQQVSGGE</sequence>
<dbReference type="InterPro" id="IPR056884">
    <property type="entry name" value="NPHP3-like_N"/>
</dbReference>
<dbReference type="EMBL" id="JACBAD010002075">
    <property type="protein sequence ID" value="KAF7118130.1"/>
    <property type="molecule type" value="Genomic_DNA"/>
</dbReference>
<feature type="domain" description="GPI inositol-deacylase winged helix" evidence="6">
    <location>
        <begin position="614"/>
        <end position="690"/>
    </location>
</feature>
<accession>A0A8H6Q3W9</accession>
<dbReference type="Gene3D" id="3.40.50.300">
    <property type="entry name" value="P-loop containing nucleotide triphosphate hydrolases"/>
    <property type="match status" value="1"/>
</dbReference>
<evidence type="ECO:0000256" key="4">
    <source>
        <dbReference type="SAM" id="MobiDB-lite"/>
    </source>
</evidence>
<evidence type="ECO:0000313" key="9">
    <source>
        <dbReference type="EMBL" id="KAF7166031.1"/>
    </source>
</evidence>
<dbReference type="PROSITE" id="PS50297">
    <property type="entry name" value="ANK_REP_REGION"/>
    <property type="match status" value="12"/>
</dbReference>
<organism evidence="9 11">
    <name type="scientific">Aspergillus hiratsukae</name>
    <dbReference type="NCBI Taxonomy" id="1194566"/>
    <lineage>
        <taxon>Eukaryota</taxon>
        <taxon>Fungi</taxon>
        <taxon>Dikarya</taxon>
        <taxon>Ascomycota</taxon>
        <taxon>Pezizomycotina</taxon>
        <taxon>Eurotiomycetes</taxon>
        <taxon>Eurotiomycetidae</taxon>
        <taxon>Eurotiales</taxon>
        <taxon>Aspergillaceae</taxon>
        <taxon>Aspergillus</taxon>
        <taxon>Aspergillus subgen. Fumigati</taxon>
    </lineage>
</organism>
<keyword evidence="10" id="KW-1185">Reference proteome</keyword>
<feature type="repeat" description="ANK" evidence="3">
    <location>
        <begin position="824"/>
        <end position="850"/>
    </location>
</feature>
<feature type="repeat" description="ANK" evidence="3">
    <location>
        <begin position="1048"/>
        <end position="1074"/>
    </location>
</feature>
<feature type="repeat" description="ANK" evidence="3">
    <location>
        <begin position="886"/>
        <end position="918"/>
    </location>
</feature>
<dbReference type="Pfam" id="PF01048">
    <property type="entry name" value="PNP_UDP_1"/>
    <property type="match status" value="1"/>
</dbReference>
<dbReference type="GO" id="GO:0003824">
    <property type="term" value="F:catalytic activity"/>
    <property type="evidence" value="ECO:0007669"/>
    <property type="project" value="InterPro"/>
</dbReference>
<evidence type="ECO:0000259" key="7">
    <source>
        <dbReference type="Pfam" id="PF24883"/>
    </source>
</evidence>
<feature type="repeat" description="ANK" evidence="3">
    <location>
        <begin position="1016"/>
        <end position="1048"/>
    </location>
</feature>
<feature type="repeat" description="ANK" evidence="3">
    <location>
        <begin position="920"/>
        <end position="952"/>
    </location>
</feature>
<dbReference type="InterPro" id="IPR035994">
    <property type="entry name" value="Nucleoside_phosphorylase_sf"/>
</dbReference>
<dbReference type="InterPro" id="IPR002110">
    <property type="entry name" value="Ankyrin_rpt"/>
</dbReference>
<evidence type="ECO:0000256" key="2">
    <source>
        <dbReference type="ARBA" id="ARBA00023043"/>
    </source>
</evidence>
<evidence type="ECO:0000259" key="5">
    <source>
        <dbReference type="Pfam" id="PF01048"/>
    </source>
</evidence>
<dbReference type="SUPFAM" id="SSF52540">
    <property type="entry name" value="P-loop containing nucleoside triphosphate hydrolases"/>
    <property type="match status" value="1"/>
</dbReference>
<dbReference type="Gene3D" id="3.40.50.1580">
    <property type="entry name" value="Nucleoside phosphorylase domain"/>
    <property type="match status" value="1"/>
</dbReference>
<dbReference type="Pfam" id="PF22939">
    <property type="entry name" value="WHD_GPIID"/>
    <property type="match status" value="1"/>
</dbReference>
<dbReference type="InterPro" id="IPR054471">
    <property type="entry name" value="GPIID_WHD"/>
</dbReference>
<dbReference type="PRINTS" id="PR01415">
    <property type="entry name" value="ANKYRIN"/>
</dbReference>
<evidence type="ECO:0000313" key="10">
    <source>
        <dbReference type="Proteomes" id="UP000630445"/>
    </source>
</evidence>
<comment type="caution">
    <text evidence="9">The sequence shown here is derived from an EMBL/GenBank/DDBJ whole genome shotgun (WGS) entry which is preliminary data.</text>
</comment>
<keyword evidence="1" id="KW-0677">Repeat</keyword>
<gene>
    <name evidence="8" type="ORF">CNMCM5793_007523</name>
    <name evidence="9" type="ORF">CNMCM6106_001972</name>
</gene>
<protein>
    <recommendedName>
        <fullName evidence="12">Nucleoside phosphorylase domain-containing protein</fullName>
    </recommendedName>
</protein>
<feature type="repeat" description="ANK" evidence="3">
    <location>
        <begin position="1382"/>
        <end position="1414"/>
    </location>
</feature>
<keyword evidence="2 3" id="KW-0040">ANK repeat</keyword>
<dbReference type="Proteomes" id="UP000630445">
    <property type="component" value="Unassembled WGS sequence"/>
</dbReference>
<feature type="repeat" description="ANK" evidence="3">
    <location>
        <begin position="1685"/>
        <end position="1717"/>
    </location>
</feature>
<dbReference type="SUPFAM" id="SSF53167">
    <property type="entry name" value="Purine and uridine phosphorylases"/>
    <property type="match status" value="1"/>
</dbReference>
<evidence type="ECO:0000313" key="11">
    <source>
        <dbReference type="Proteomes" id="UP000662466"/>
    </source>
</evidence>
<dbReference type="PROSITE" id="PS50088">
    <property type="entry name" value="ANK_REPEAT"/>
    <property type="match status" value="13"/>
</dbReference>
<evidence type="ECO:0008006" key="12">
    <source>
        <dbReference type="Google" id="ProtNLM"/>
    </source>
</evidence>
<dbReference type="GO" id="GO:0009116">
    <property type="term" value="P:nucleoside metabolic process"/>
    <property type="evidence" value="ECO:0007669"/>
    <property type="project" value="InterPro"/>
</dbReference>
<evidence type="ECO:0000256" key="3">
    <source>
        <dbReference type="PROSITE-ProRule" id="PRU00023"/>
    </source>
</evidence>
<feature type="repeat" description="ANK" evidence="3">
    <location>
        <begin position="1597"/>
        <end position="1629"/>
    </location>
</feature>
<dbReference type="InterPro" id="IPR027417">
    <property type="entry name" value="P-loop_NTPase"/>
</dbReference>
<dbReference type="Pfam" id="PF00023">
    <property type="entry name" value="Ank"/>
    <property type="match status" value="1"/>
</dbReference>
<evidence type="ECO:0000313" key="8">
    <source>
        <dbReference type="EMBL" id="KAF7118130.1"/>
    </source>
</evidence>
<feature type="repeat" description="ANK" evidence="3">
    <location>
        <begin position="1541"/>
        <end position="1573"/>
    </location>
</feature>
<evidence type="ECO:0000256" key="1">
    <source>
        <dbReference type="ARBA" id="ARBA00022737"/>
    </source>
</evidence>
<dbReference type="Pfam" id="PF13637">
    <property type="entry name" value="Ank_4"/>
    <property type="match status" value="1"/>
</dbReference>
<dbReference type="PANTHER" id="PTHR24126">
    <property type="entry name" value="ANKYRIN REPEAT, PH AND SEC7 DOMAIN CONTAINING PROTEIN SECG-RELATED"/>
    <property type="match status" value="1"/>
</dbReference>
<feature type="compositionally biased region" description="Basic and acidic residues" evidence="4">
    <location>
        <begin position="1"/>
        <end position="13"/>
    </location>
</feature>
<reference evidence="9" key="1">
    <citation type="submission" date="2020-06" db="EMBL/GenBank/DDBJ databases">
        <title>Draft genome sequences of strains closely related to Aspergillus parafelis and Aspergillus hiratsukae.</title>
        <authorList>
            <person name="Dos Santos R.A.C."/>
            <person name="Rivero-Menendez O."/>
            <person name="Steenwyk J.L."/>
            <person name="Mead M.E."/>
            <person name="Goldman G.H."/>
            <person name="Alastruey-Izquierdo A."/>
            <person name="Rokas A."/>
        </authorList>
    </citation>
    <scope>NUCLEOTIDE SEQUENCE</scope>
    <source>
        <strain evidence="8">CNM-CM5793</strain>
        <strain evidence="9">CNM-CM6106</strain>
    </source>
</reference>
<feature type="domain" description="Nephrocystin 3-like N-terminal" evidence="7">
    <location>
        <begin position="341"/>
        <end position="505"/>
    </location>
</feature>
<name>A0A8H6Q3W9_9EURO</name>
<dbReference type="SMART" id="SM00248">
    <property type="entry name" value="ANK"/>
    <property type="match status" value="24"/>
</dbReference>
<feature type="repeat" description="ANK" evidence="3">
    <location>
        <begin position="1108"/>
        <end position="1140"/>
    </location>
</feature>
<dbReference type="PANTHER" id="PTHR24126:SF14">
    <property type="entry name" value="ANK_REP_REGION DOMAIN-CONTAINING PROTEIN"/>
    <property type="match status" value="1"/>
</dbReference>
<dbReference type="SUPFAM" id="SSF48403">
    <property type="entry name" value="Ankyrin repeat"/>
    <property type="match status" value="3"/>
</dbReference>